<feature type="binding site" evidence="11">
    <location>
        <begin position="97"/>
        <end position="98"/>
    </location>
    <ligand>
        <name>substrate</name>
    </ligand>
</feature>
<dbReference type="Gene3D" id="3.40.50.1000">
    <property type="entry name" value="HAD superfamily/HAD-like"/>
    <property type="match status" value="1"/>
</dbReference>
<dbReference type="RefSeq" id="WP_102243511.1">
    <property type="nucleotide sequence ID" value="NZ_CP025704.1"/>
</dbReference>
<feature type="binding site" evidence="11">
    <location>
        <begin position="8"/>
        <end position="10"/>
    </location>
    <ligand>
        <name>substrate</name>
    </ligand>
</feature>
<comment type="similarity">
    <text evidence="9">Belongs to the gmhB family.</text>
</comment>
<evidence type="ECO:0000313" key="15">
    <source>
        <dbReference type="Proteomes" id="UP000235584"/>
    </source>
</evidence>
<evidence type="ECO:0000256" key="7">
    <source>
        <dbReference type="ARBA" id="ARBA00023277"/>
    </source>
</evidence>
<feature type="site" description="Stabilizes the phosphoryl group" evidence="12">
    <location>
        <position position="98"/>
    </location>
</feature>
<evidence type="ECO:0000256" key="13">
    <source>
        <dbReference type="PIRSR" id="PIRSR004682-4"/>
    </source>
</evidence>
<name>A0A2K9NRS3_BACTC</name>
<feature type="binding site" evidence="11">
    <location>
        <begin position="16"/>
        <end position="19"/>
    </location>
    <ligand>
        <name>substrate</name>
    </ligand>
</feature>
<feature type="binding site" evidence="13">
    <location>
        <position position="10"/>
    </location>
    <ligand>
        <name>Mg(2+)</name>
        <dbReference type="ChEBI" id="CHEBI:18420"/>
    </ligand>
</feature>
<keyword evidence="6 9" id="KW-0378">Hydrolase</keyword>
<feature type="binding site" evidence="13">
    <location>
        <position position="8"/>
    </location>
    <ligand>
        <name>Mg(2+)</name>
        <dbReference type="ChEBI" id="CHEBI:18420"/>
    </ligand>
</feature>
<dbReference type="NCBIfam" id="TIGR01656">
    <property type="entry name" value="Histidinol-ppas"/>
    <property type="match status" value="1"/>
</dbReference>
<comment type="subcellular location">
    <subcellularLocation>
        <location evidence="2 9">Cytoplasm</location>
    </subcellularLocation>
</comment>
<dbReference type="InterPro" id="IPR036412">
    <property type="entry name" value="HAD-like_sf"/>
</dbReference>
<evidence type="ECO:0000256" key="9">
    <source>
        <dbReference type="PIRNR" id="PIRNR004682"/>
    </source>
</evidence>
<dbReference type="InterPro" id="IPR006549">
    <property type="entry name" value="HAD-SF_hydro_IIIA"/>
</dbReference>
<dbReference type="PANTHER" id="PTHR42891">
    <property type="entry name" value="D-GLYCERO-BETA-D-MANNO-HEPTOSE-1,7-BISPHOSPHATE 7-PHOSPHATASE"/>
    <property type="match status" value="1"/>
</dbReference>
<feature type="binding site" evidence="13">
    <location>
        <position position="89"/>
    </location>
    <ligand>
        <name>Zn(2+)</name>
        <dbReference type="ChEBI" id="CHEBI:29105"/>
    </ligand>
</feature>
<dbReference type="KEGG" id="bsto:C0V70_08895"/>
<keyword evidence="4 9" id="KW-0963">Cytoplasm</keyword>
<feature type="binding site" evidence="11">
    <location>
        <position position="124"/>
    </location>
    <ligand>
        <name>substrate</name>
    </ligand>
</feature>
<evidence type="ECO:0000256" key="6">
    <source>
        <dbReference type="ARBA" id="ARBA00022801"/>
    </source>
</evidence>
<evidence type="ECO:0000313" key="14">
    <source>
        <dbReference type="EMBL" id="AUN98220.1"/>
    </source>
</evidence>
<sequence length="175" mass="20397">MHKALFLDRDGIVNIDKGYVYKWEDIIWIEEIFQMIKLANERGYKVIVLTNQSGIDRGMYTHEDVHTLHQKMHAFLAGKNLKVDDWFYCAEMDSELRKPRPGMLILARDKHDIDLTQSFMIGDKPSDVFETDGKFVGPSTLLVEGNYDLKDAHTKERVKVFKDHAKILEELKKVL</sequence>
<feature type="active site" description="Proton donor" evidence="10">
    <location>
        <position position="10"/>
    </location>
</feature>
<dbReference type="Proteomes" id="UP000235584">
    <property type="component" value="Chromosome"/>
</dbReference>
<comment type="cofactor">
    <cofactor evidence="13">
        <name>Zn(2+)</name>
        <dbReference type="ChEBI" id="CHEBI:29105"/>
    </cofactor>
</comment>
<dbReference type="EMBL" id="CP025704">
    <property type="protein sequence ID" value="AUN98220.1"/>
    <property type="molecule type" value="Genomic_DNA"/>
</dbReference>
<gene>
    <name evidence="14" type="ORF">C0V70_08895</name>
</gene>
<keyword evidence="5 13" id="KW-0479">Metal-binding</keyword>
<dbReference type="InterPro" id="IPR023214">
    <property type="entry name" value="HAD_sf"/>
</dbReference>
<dbReference type="CDD" id="cd07503">
    <property type="entry name" value="HAD_HisB-N"/>
    <property type="match status" value="1"/>
</dbReference>
<feature type="site" description="Contributes to substrate recognition" evidence="12">
    <location>
        <position position="97"/>
    </location>
</feature>
<reference evidence="14 15" key="1">
    <citation type="submission" date="2018-01" db="EMBL/GenBank/DDBJ databases">
        <title>Complete genome sequence of Bacteriovorax stolpii DSM12778.</title>
        <authorList>
            <person name="Tang B."/>
            <person name="Chang J."/>
        </authorList>
    </citation>
    <scope>NUCLEOTIDE SEQUENCE [LARGE SCALE GENOMIC DNA]</scope>
    <source>
        <strain evidence="14 15">DSM 12778</strain>
    </source>
</reference>
<keyword evidence="13" id="KW-0460">Magnesium</keyword>
<dbReference type="InterPro" id="IPR013954">
    <property type="entry name" value="PNK3P"/>
</dbReference>
<evidence type="ECO:0000256" key="4">
    <source>
        <dbReference type="ARBA" id="ARBA00022490"/>
    </source>
</evidence>
<dbReference type="GO" id="GO:0005737">
    <property type="term" value="C:cytoplasm"/>
    <property type="evidence" value="ECO:0007669"/>
    <property type="project" value="UniProtKB-SubCell"/>
</dbReference>
<dbReference type="GO" id="GO:0005975">
    <property type="term" value="P:carbohydrate metabolic process"/>
    <property type="evidence" value="ECO:0007669"/>
    <property type="project" value="InterPro"/>
</dbReference>
<proteinExistence type="inferred from homology"/>
<dbReference type="GO" id="GO:0046872">
    <property type="term" value="F:metal ion binding"/>
    <property type="evidence" value="ECO:0007669"/>
    <property type="project" value="UniProtKB-KW"/>
</dbReference>
<accession>A0A2K9NRS3</accession>
<dbReference type="InterPro" id="IPR004446">
    <property type="entry name" value="Heptose_bisP_phosphatase"/>
</dbReference>
<evidence type="ECO:0000256" key="8">
    <source>
        <dbReference type="ARBA" id="ARBA00031828"/>
    </source>
</evidence>
<dbReference type="OrthoDB" id="9788272at2"/>
<feature type="binding site" evidence="13">
    <location>
        <position position="123"/>
    </location>
    <ligand>
        <name>Mg(2+)</name>
        <dbReference type="ChEBI" id="CHEBI:18420"/>
    </ligand>
</feature>
<dbReference type="AlphaFoldDB" id="A0A2K9NRS3"/>
<evidence type="ECO:0000256" key="3">
    <source>
        <dbReference type="ARBA" id="ARBA00011245"/>
    </source>
</evidence>
<evidence type="ECO:0000256" key="5">
    <source>
        <dbReference type="ARBA" id="ARBA00022723"/>
    </source>
</evidence>
<comment type="cofactor">
    <cofactor evidence="1 13">
        <name>Mg(2+)</name>
        <dbReference type="ChEBI" id="CHEBI:18420"/>
    </cofactor>
</comment>
<keyword evidence="13" id="KW-0862">Zinc</keyword>
<dbReference type="NCBIfam" id="TIGR01662">
    <property type="entry name" value="HAD-SF-IIIA"/>
    <property type="match status" value="1"/>
</dbReference>
<evidence type="ECO:0000256" key="11">
    <source>
        <dbReference type="PIRSR" id="PIRSR004682-2"/>
    </source>
</evidence>
<dbReference type="Pfam" id="PF08645">
    <property type="entry name" value="PNK3P"/>
    <property type="match status" value="1"/>
</dbReference>
<evidence type="ECO:0000256" key="1">
    <source>
        <dbReference type="ARBA" id="ARBA00001946"/>
    </source>
</evidence>
<feature type="binding site" evidence="13">
    <location>
        <position position="124"/>
    </location>
    <ligand>
        <name>Mg(2+)</name>
        <dbReference type="ChEBI" id="CHEBI:18420"/>
    </ligand>
</feature>
<evidence type="ECO:0000256" key="12">
    <source>
        <dbReference type="PIRSR" id="PIRSR004682-3"/>
    </source>
</evidence>
<feature type="active site" description="Nucleophile" evidence="10">
    <location>
        <position position="8"/>
    </location>
</feature>
<dbReference type="GO" id="GO:0016791">
    <property type="term" value="F:phosphatase activity"/>
    <property type="evidence" value="ECO:0007669"/>
    <property type="project" value="InterPro"/>
</dbReference>
<dbReference type="PANTHER" id="PTHR42891:SF1">
    <property type="entry name" value="D-GLYCERO-BETA-D-MANNO-HEPTOSE-1,7-BISPHOSPHATE 7-PHOSPHATASE"/>
    <property type="match status" value="1"/>
</dbReference>
<feature type="site" description="Stabilizes the phosphoryl group" evidence="12">
    <location>
        <position position="50"/>
    </location>
</feature>
<keyword evidence="7 9" id="KW-0119">Carbohydrate metabolism</keyword>
<keyword evidence="15" id="KW-1185">Reference proteome</keyword>
<dbReference type="InterPro" id="IPR006543">
    <property type="entry name" value="Histidinol-phos"/>
</dbReference>
<dbReference type="EC" id="3.1.3.-" evidence="9"/>
<evidence type="ECO:0000256" key="10">
    <source>
        <dbReference type="PIRSR" id="PIRSR004682-1"/>
    </source>
</evidence>
<protein>
    <recommendedName>
        <fullName evidence="8 9">D,D-heptose 1,7-bisphosphate phosphatase</fullName>
        <ecNumber evidence="9">3.1.3.-</ecNumber>
    </recommendedName>
</protein>
<dbReference type="SUPFAM" id="SSF56784">
    <property type="entry name" value="HAD-like"/>
    <property type="match status" value="1"/>
</dbReference>
<dbReference type="PIRSF" id="PIRSF004682">
    <property type="entry name" value="GmhB"/>
    <property type="match status" value="1"/>
</dbReference>
<organism evidence="14 15">
    <name type="scientific">Bacteriovorax stolpii</name>
    <name type="common">Bdellovibrio stolpii</name>
    <dbReference type="NCBI Taxonomy" id="960"/>
    <lineage>
        <taxon>Bacteria</taxon>
        <taxon>Pseudomonadati</taxon>
        <taxon>Bdellovibrionota</taxon>
        <taxon>Bacteriovoracia</taxon>
        <taxon>Bacteriovoracales</taxon>
        <taxon>Bacteriovoracaceae</taxon>
        <taxon>Bacteriovorax</taxon>
    </lineage>
</organism>
<comment type="subunit">
    <text evidence="3">Monomer.</text>
</comment>
<feature type="binding site" evidence="11">
    <location>
        <begin position="50"/>
        <end position="53"/>
    </location>
    <ligand>
        <name>substrate</name>
    </ligand>
</feature>
<evidence type="ECO:0000256" key="2">
    <source>
        <dbReference type="ARBA" id="ARBA00004496"/>
    </source>
</evidence>